<feature type="compositionally biased region" description="Polar residues" evidence="2">
    <location>
        <begin position="1458"/>
        <end position="1480"/>
    </location>
</feature>
<evidence type="ECO:0000259" key="3">
    <source>
        <dbReference type="PROSITE" id="PS50829"/>
    </source>
</evidence>
<feature type="compositionally biased region" description="Polar residues" evidence="2">
    <location>
        <begin position="1251"/>
        <end position="1264"/>
    </location>
</feature>
<feature type="region of interest" description="Disordered" evidence="2">
    <location>
        <begin position="66"/>
        <end position="202"/>
    </location>
</feature>
<feature type="compositionally biased region" description="Polar residues" evidence="2">
    <location>
        <begin position="1231"/>
        <end position="1243"/>
    </location>
</feature>
<dbReference type="EMBL" id="JACGCM010002618">
    <property type="protein sequence ID" value="KAF6137930.1"/>
    <property type="molecule type" value="Genomic_DNA"/>
</dbReference>
<evidence type="ECO:0000256" key="1">
    <source>
        <dbReference type="SAM" id="Coils"/>
    </source>
</evidence>
<reference evidence="4 5" key="1">
    <citation type="journal article" date="2020" name="IScience">
        <title>Genome Sequencing of the Endangered Kingdonia uniflora (Circaeasteraceae, Ranunculales) Reveals Potential Mechanisms of Evolutionary Specialization.</title>
        <authorList>
            <person name="Sun Y."/>
            <person name="Deng T."/>
            <person name="Zhang A."/>
            <person name="Moore M.J."/>
            <person name="Landis J.B."/>
            <person name="Lin N."/>
            <person name="Zhang H."/>
            <person name="Zhang X."/>
            <person name="Huang J."/>
            <person name="Zhang X."/>
            <person name="Sun H."/>
            <person name="Wang H."/>
        </authorList>
    </citation>
    <scope>NUCLEOTIDE SEQUENCE [LARGE SCALE GENOMIC DNA]</scope>
    <source>
        <strain evidence="4">TB1705</strain>
        <tissue evidence="4">Leaf</tissue>
    </source>
</reference>
<feature type="region of interest" description="Disordered" evidence="2">
    <location>
        <begin position="1"/>
        <end position="28"/>
    </location>
</feature>
<feature type="compositionally biased region" description="Basic residues" evidence="2">
    <location>
        <begin position="1532"/>
        <end position="1541"/>
    </location>
</feature>
<feature type="region of interest" description="Disordered" evidence="2">
    <location>
        <begin position="1452"/>
        <end position="1492"/>
    </location>
</feature>
<dbReference type="SMART" id="SM00444">
    <property type="entry name" value="GYF"/>
    <property type="match status" value="1"/>
</dbReference>
<keyword evidence="5" id="KW-1185">Reference proteome</keyword>
<dbReference type="InterPro" id="IPR003169">
    <property type="entry name" value="GYF"/>
</dbReference>
<dbReference type="SUPFAM" id="SSF55277">
    <property type="entry name" value="GYF domain"/>
    <property type="match status" value="1"/>
</dbReference>
<dbReference type="OrthoDB" id="6415790at2759"/>
<feature type="compositionally biased region" description="Basic and acidic residues" evidence="2">
    <location>
        <begin position="16"/>
        <end position="27"/>
    </location>
</feature>
<dbReference type="PANTHER" id="PTHR46992:SF1">
    <property type="entry name" value="GYF DOMAIN-CONTAINING PROTEIN"/>
    <property type="match status" value="1"/>
</dbReference>
<evidence type="ECO:0000256" key="2">
    <source>
        <dbReference type="SAM" id="MobiDB-lite"/>
    </source>
</evidence>
<evidence type="ECO:0000313" key="4">
    <source>
        <dbReference type="EMBL" id="KAF6137930.1"/>
    </source>
</evidence>
<dbReference type="Gene3D" id="3.30.1490.40">
    <property type="match status" value="1"/>
</dbReference>
<feature type="region of interest" description="Disordered" evidence="2">
    <location>
        <begin position="366"/>
        <end position="395"/>
    </location>
</feature>
<organism evidence="4 5">
    <name type="scientific">Kingdonia uniflora</name>
    <dbReference type="NCBI Taxonomy" id="39325"/>
    <lineage>
        <taxon>Eukaryota</taxon>
        <taxon>Viridiplantae</taxon>
        <taxon>Streptophyta</taxon>
        <taxon>Embryophyta</taxon>
        <taxon>Tracheophyta</taxon>
        <taxon>Spermatophyta</taxon>
        <taxon>Magnoliopsida</taxon>
        <taxon>Ranunculales</taxon>
        <taxon>Circaeasteraceae</taxon>
        <taxon>Kingdonia</taxon>
    </lineage>
</organism>
<evidence type="ECO:0000313" key="5">
    <source>
        <dbReference type="Proteomes" id="UP000541444"/>
    </source>
</evidence>
<name>A0A7J7L5S8_9MAGN</name>
<feature type="coiled-coil region" evidence="1">
    <location>
        <begin position="1028"/>
        <end position="1072"/>
    </location>
</feature>
<feature type="region of interest" description="Disordered" evidence="2">
    <location>
        <begin position="1190"/>
        <end position="1217"/>
    </location>
</feature>
<feature type="domain" description="GYF" evidence="3">
    <location>
        <begin position="509"/>
        <end position="560"/>
    </location>
</feature>
<keyword evidence="1" id="KW-0175">Coiled coil</keyword>
<feature type="compositionally biased region" description="Basic and acidic residues" evidence="2">
    <location>
        <begin position="132"/>
        <end position="184"/>
    </location>
</feature>
<accession>A0A7J7L5S8</accession>
<dbReference type="PROSITE" id="PS50829">
    <property type="entry name" value="GYF"/>
    <property type="match status" value="1"/>
</dbReference>
<feature type="region of interest" description="Disordered" evidence="2">
    <location>
        <begin position="1231"/>
        <end position="1264"/>
    </location>
</feature>
<feature type="compositionally biased region" description="Basic and acidic residues" evidence="2">
    <location>
        <begin position="87"/>
        <end position="123"/>
    </location>
</feature>
<sequence>MSETKLNLPEDLSSSSKEESLRRHGEENVVTVFLDEPKDQLTPENSIPLSPQWLYAKPAETKTGLSSMLGDARAPNSVPHGNSIDSIQKDGWRLDGSQEKKDWRRVAPEIESSRRWREEERETGTLGRRDRRKEDRHDVTNRNSIHETSRDNKWTSRWGPEDKEKDSRTEKRSETNKDDTHIDKQPFAGNTRAAPVRDVDSRDKWRPRHRLEVHSSGSSVHRVAPGFGLERGRVDSSSMGFASGRGRSSIVGSPSLGRCPSGGPIGAVPADKFRLLGKSFLSLERFCYPRGKLLDIYRKQKNIPSFAIVPDELEEEVSITQSSSVQPLAFVTPDAEETTVLNDMWKGKITSSGALYNTSRDKMTRSSESLKDLDDAAVTESKSVLPSRKNEENSESFELAVRNDARKVNGTDELDTYASQMNTLNESDTFFEVSNKVHAQVSKMEQSEAFTVVSGNDIHSSENIQLDASRDVKSNLPVESSIFDSSAVKEDFTNNGVANLLEMDTSTEELNLYYRDPQGEIQGPFVGYDIIKWLDEGYFGIDLPVCLSDAPVGTPFQKLGEVLPYLKRKAQFASATNPASVVEPFDIAGGSLDDDTPTPAPDFSKLTSIIDQHRASSEFEGLSAHHFQSEASNCEDLVQPNNFETQRFHEFIEQYEDVAFHGKHGGGNPIGKPSGDLHEQMKNSSNHSSVANELAETTMLNHKDDKVHPFGLMLSEIEDKRFQSSNLANLKNYSSLANELEQTNMQNHTDNKLHPFGLMWSEIEDRRIPSSNMDPIVGRDTMYPIHKQTSFGSDAPLVGDTWSDSYRRNTPPISSLPQNSIDFHHFSRLEQEREMRKLQAAQNSALYLKDHLDHRHPIHHQQSVNQMLPDSEYILELQLQRQRQAQVQQYRLQQQQEQQLHQRQMQLQQQQQSQAQQLLEQLLQQQMLDPRVNHNIRANNMLDQVLLRQQRLHEFQQHSNPPPRHPDPFLDQLIQAKFGQNLQQEQNTDLLELLSRANHGQMASMEQALHQEQLLARQLSLASRQQLRMEEERRLRIEEERRSRIEEERRSRMEEERRFRMEEERRSRIEEEMRSRMEEMRTGGLWSADALHHAQSAGVSPLEFFQQQQRPYDIPNALAHVQGLDMHERNGPVGSFSSGIHSHHLQVPSQFHASHPEPIESNWSATNARLGNSWEEARVLQLQFESERQKRESDLTMSSEDLHSWVPGGGNDGSSNKAVMDLRHHKLGIHTTMSSNEAPTSLHQRTKSRESSWNFPGSSPSDHQYNLFSDQHTGLNNKDRLTNLRLNEEHSSSLDSNENLFRRSHSGVLVEEGRAFSGLDEAAQFAYGDSNVTNMSSLDRALAEEKEKEKRHGSQIKVATIMAVSEVKENSYEPAEIGAIDHMEVPANTPSRHTSLGNMGVIYNYEKGLDNTFGEDLTKDRASILSRDSSLLKRPPVSRVLSSQAALSELASAPATKAKNSIQVAPSSESGRDSGANTATQEKDTRYRRTSSCSDADVLDTSFIAMLKKPAISEAEFNGSSESSEAALGNRSGKKKGKKGRHIDPALLGFKVTSNRIMMGEIQRLDE</sequence>
<dbReference type="Proteomes" id="UP000541444">
    <property type="component" value="Unassembled WGS sequence"/>
</dbReference>
<dbReference type="Pfam" id="PF02213">
    <property type="entry name" value="GYF"/>
    <property type="match status" value="1"/>
</dbReference>
<dbReference type="CDD" id="cd00072">
    <property type="entry name" value="GYF"/>
    <property type="match status" value="1"/>
</dbReference>
<feature type="region of interest" description="Disordered" evidence="2">
    <location>
        <begin position="1514"/>
        <end position="1542"/>
    </location>
</feature>
<dbReference type="InterPro" id="IPR035445">
    <property type="entry name" value="GYF-like_dom_sf"/>
</dbReference>
<comment type="caution">
    <text evidence="4">The sequence shown here is derived from an EMBL/GenBank/DDBJ whole genome shotgun (WGS) entry which is preliminary data.</text>
</comment>
<dbReference type="PANTHER" id="PTHR46992">
    <property type="entry name" value="GYF DOMAIN-CONTAINING PROTEIN"/>
    <property type="match status" value="1"/>
</dbReference>
<gene>
    <name evidence="4" type="ORF">GIB67_041803</name>
</gene>
<proteinExistence type="predicted"/>
<protein>
    <recommendedName>
        <fullName evidence="3">GYF domain-containing protein</fullName>
    </recommendedName>
</protein>